<dbReference type="OrthoDB" id="9815245at2"/>
<evidence type="ECO:0000256" key="1">
    <source>
        <dbReference type="SAM" id="SignalP"/>
    </source>
</evidence>
<feature type="chain" id="PRO_5032675501" evidence="1">
    <location>
        <begin position="22"/>
        <end position="303"/>
    </location>
</feature>
<dbReference type="RefSeq" id="WP_160756103.1">
    <property type="nucleotide sequence ID" value="NZ_WTYL01000002.1"/>
</dbReference>
<dbReference type="EMBL" id="WTYL01000002">
    <property type="protein sequence ID" value="MXP44519.1"/>
    <property type="molecule type" value="Genomic_DNA"/>
</dbReference>
<sequence>MFRLPLAAVVPAVILSGCAVVPEPGTAEVVQPLPAPKPAATTRLPAKLPTGPSTFVFDGELTQGGWIRGQAPGGTVSARLGDRDLTVDDNGNFFAAFDRDAARTVTLSARLGSGKVIESPLAISPRAWNIERVNLARPTGAASEAFMQRRRPELAQINAARNVLAESGGWRQKFIWPVQGRISGRFGSQRIYAGVPGSYHSGIDIATGTSGAPYVAPADGVVVLATEEPFSLEGYLLIIDHGMGLNSAFLHNSKLAVKTGDVVRQGQYLGNIGATGSATGPHLHWSIKWHDARLDPLLFTGPM</sequence>
<proteinExistence type="predicted"/>
<evidence type="ECO:0000259" key="2">
    <source>
        <dbReference type="Pfam" id="PF01551"/>
    </source>
</evidence>
<dbReference type="InterPro" id="IPR011055">
    <property type="entry name" value="Dup_hybrid_motif"/>
</dbReference>
<dbReference type="AlphaFoldDB" id="A0A845BA96"/>
<dbReference type="PROSITE" id="PS51257">
    <property type="entry name" value="PROKAR_LIPOPROTEIN"/>
    <property type="match status" value="1"/>
</dbReference>
<dbReference type="Proteomes" id="UP000431922">
    <property type="component" value="Unassembled WGS sequence"/>
</dbReference>
<dbReference type="PANTHER" id="PTHR21666:SF285">
    <property type="entry name" value="M23 FAMILY METALLOPEPTIDASE"/>
    <property type="match status" value="1"/>
</dbReference>
<protein>
    <submittedName>
        <fullName evidence="3">Peptidoglycan DD-metalloendopeptidase family protein</fullName>
    </submittedName>
</protein>
<keyword evidence="1" id="KW-0732">Signal</keyword>
<organism evidence="3 4">
    <name type="scientific">Allopontixanthobacter sediminis</name>
    <dbReference type="NCBI Taxonomy" id="1689985"/>
    <lineage>
        <taxon>Bacteria</taxon>
        <taxon>Pseudomonadati</taxon>
        <taxon>Pseudomonadota</taxon>
        <taxon>Alphaproteobacteria</taxon>
        <taxon>Sphingomonadales</taxon>
        <taxon>Erythrobacteraceae</taxon>
        <taxon>Allopontixanthobacter</taxon>
    </lineage>
</organism>
<dbReference type="Pfam" id="PF01551">
    <property type="entry name" value="Peptidase_M23"/>
    <property type="match status" value="1"/>
</dbReference>
<dbReference type="Gene3D" id="2.70.70.10">
    <property type="entry name" value="Glucose Permease (Domain IIA)"/>
    <property type="match status" value="1"/>
</dbReference>
<keyword evidence="4" id="KW-1185">Reference proteome</keyword>
<dbReference type="SUPFAM" id="SSF51261">
    <property type="entry name" value="Duplicated hybrid motif"/>
    <property type="match status" value="1"/>
</dbReference>
<accession>A0A845BA96</accession>
<feature type="signal peptide" evidence="1">
    <location>
        <begin position="1"/>
        <end position="21"/>
    </location>
</feature>
<dbReference type="InterPro" id="IPR050570">
    <property type="entry name" value="Cell_wall_metabolism_enzyme"/>
</dbReference>
<dbReference type="GO" id="GO:0004222">
    <property type="term" value="F:metalloendopeptidase activity"/>
    <property type="evidence" value="ECO:0007669"/>
    <property type="project" value="TreeGrafter"/>
</dbReference>
<gene>
    <name evidence="3" type="ORF">GRI65_08620</name>
</gene>
<reference evidence="3 4" key="1">
    <citation type="submission" date="2019-12" db="EMBL/GenBank/DDBJ databases">
        <title>Genomic-based taxomic classification of the family Erythrobacteraceae.</title>
        <authorList>
            <person name="Xu L."/>
        </authorList>
    </citation>
    <scope>NUCLEOTIDE SEQUENCE [LARGE SCALE GENOMIC DNA]</scope>
    <source>
        <strain evidence="3 4">KCTC 42453</strain>
    </source>
</reference>
<dbReference type="FunFam" id="2.70.70.10:FF:000019">
    <property type="entry name" value="M23 family peptidase"/>
    <property type="match status" value="1"/>
</dbReference>
<dbReference type="CDD" id="cd12797">
    <property type="entry name" value="M23_peptidase"/>
    <property type="match status" value="1"/>
</dbReference>
<evidence type="ECO:0000313" key="3">
    <source>
        <dbReference type="EMBL" id="MXP44519.1"/>
    </source>
</evidence>
<dbReference type="InterPro" id="IPR016047">
    <property type="entry name" value="M23ase_b-sheet_dom"/>
</dbReference>
<comment type="caution">
    <text evidence="3">The sequence shown here is derived from an EMBL/GenBank/DDBJ whole genome shotgun (WGS) entry which is preliminary data.</text>
</comment>
<name>A0A845BA96_9SPHN</name>
<evidence type="ECO:0000313" key="4">
    <source>
        <dbReference type="Proteomes" id="UP000431922"/>
    </source>
</evidence>
<feature type="domain" description="M23ase beta-sheet core" evidence="2">
    <location>
        <begin position="199"/>
        <end position="296"/>
    </location>
</feature>
<dbReference type="PANTHER" id="PTHR21666">
    <property type="entry name" value="PEPTIDASE-RELATED"/>
    <property type="match status" value="1"/>
</dbReference>